<protein>
    <recommendedName>
        <fullName evidence="3">DUF99 family protein</fullName>
    </recommendedName>
</protein>
<dbReference type="AlphaFoldDB" id="A0AAU9CWT9"/>
<gene>
    <name evidence="1" type="ORF">MIN45_P1525</name>
</gene>
<evidence type="ECO:0000313" key="2">
    <source>
        <dbReference type="Proteomes" id="UP001321450"/>
    </source>
</evidence>
<dbReference type="PANTHER" id="PTHR39518:SF2">
    <property type="entry name" value="UPF0215 PROTEIN MJ1150"/>
    <property type="match status" value="1"/>
</dbReference>
<dbReference type="HAMAP" id="MF_00582">
    <property type="entry name" value="UPF0215"/>
    <property type="match status" value="1"/>
</dbReference>
<dbReference type="PANTHER" id="PTHR39518">
    <property type="entry name" value="UPF0215 PROTEIN MJ1150"/>
    <property type="match status" value="1"/>
</dbReference>
<dbReference type="KEGG" id="meiy:MIN45_P1525"/>
<accession>A0AAU9CWT9</accession>
<name>A0AAU9CWT9_9GAMM</name>
<reference evidence="2" key="1">
    <citation type="journal article" date="2024" name="Int. J. Syst. Evol. Microbiol.">
        <title>Methylomarinovum tepidoasis sp. nov., a moderately thermophilic methanotroph of the family Methylothermaceae isolated from a deep-sea hydrothermal field.</title>
        <authorList>
            <person name="Hirayama H."/>
            <person name="Takaki Y."/>
            <person name="Abe M."/>
            <person name="Miyazaki M."/>
            <person name="Uematsu K."/>
            <person name="Matsui Y."/>
            <person name="Takai K."/>
        </authorList>
    </citation>
    <scope>NUCLEOTIDE SEQUENCE [LARGE SCALE GENOMIC DNA]</scope>
    <source>
        <strain evidence="2">IN45</strain>
    </source>
</reference>
<sequence length="187" mass="20579">MTIPTHIVGFDDMPFPPGHRGDVGVIGTVFTAARLDGVLLTKIRRDGANSTHRLAAAIQDSRFHGHLQLIMLQGIALAGFNVVDIWKLHHETDLPVLVVCRKRPDYTAIRRALLTRVPGGKRKWGLIQRAGEMEALEGIYVQRAGLDRETAAAVIRATAIHSRIPEPLRTSHIIATGLSPWGGRQRV</sequence>
<organism evidence="1 2">
    <name type="scientific">Methylomarinovum tepidoasis</name>
    <dbReference type="NCBI Taxonomy" id="2840183"/>
    <lineage>
        <taxon>Bacteria</taxon>
        <taxon>Pseudomonadati</taxon>
        <taxon>Pseudomonadota</taxon>
        <taxon>Gammaproteobacteria</taxon>
        <taxon>Methylococcales</taxon>
        <taxon>Methylothermaceae</taxon>
        <taxon>Methylomarinovum</taxon>
    </lineage>
</organism>
<dbReference type="InterPro" id="IPR002802">
    <property type="entry name" value="Endo_dU"/>
</dbReference>
<dbReference type="Proteomes" id="UP001321450">
    <property type="component" value="Chromosome"/>
</dbReference>
<proteinExistence type="inferred from homology"/>
<dbReference type="RefSeq" id="WP_286291439.1">
    <property type="nucleotide sequence ID" value="NZ_AP024718.1"/>
</dbReference>
<keyword evidence="2" id="KW-1185">Reference proteome</keyword>
<dbReference type="Pfam" id="PF01949">
    <property type="entry name" value="Endo_dU"/>
    <property type="match status" value="1"/>
</dbReference>
<evidence type="ECO:0008006" key="3">
    <source>
        <dbReference type="Google" id="ProtNLM"/>
    </source>
</evidence>
<dbReference type="Gene3D" id="3.30.2170.10">
    <property type="entry name" value="archaeoglobus fulgidus dsm 4304 superfamily"/>
    <property type="match status" value="1"/>
</dbReference>
<dbReference type="PIRSF" id="PIRSF006380">
    <property type="entry name" value="UCP006380"/>
    <property type="match status" value="1"/>
</dbReference>
<dbReference type="EMBL" id="AP024718">
    <property type="protein sequence ID" value="BCX89155.1"/>
    <property type="molecule type" value="Genomic_DNA"/>
</dbReference>
<evidence type="ECO:0000313" key="1">
    <source>
        <dbReference type="EMBL" id="BCX89155.1"/>
    </source>
</evidence>